<evidence type="ECO:0000313" key="2">
    <source>
        <dbReference type="EMBL" id="GMR44657.1"/>
    </source>
</evidence>
<name>A0AAN5CHR8_9BILA</name>
<keyword evidence="3" id="KW-1185">Reference proteome</keyword>
<comment type="caution">
    <text evidence="2">The sequence shown here is derived from an EMBL/GenBank/DDBJ whole genome shotgun (WGS) entry which is preliminary data.</text>
</comment>
<organism evidence="2 3">
    <name type="scientific">Pristionchus mayeri</name>
    <dbReference type="NCBI Taxonomy" id="1317129"/>
    <lineage>
        <taxon>Eukaryota</taxon>
        <taxon>Metazoa</taxon>
        <taxon>Ecdysozoa</taxon>
        <taxon>Nematoda</taxon>
        <taxon>Chromadorea</taxon>
        <taxon>Rhabditida</taxon>
        <taxon>Rhabditina</taxon>
        <taxon>Diplogasteromorpha</taxon>
        <taxon>Diplogasteroidea</taxon>
        <taxon>Neodiplogasteridae</taxon>
        <taxon>Pristionchus</taxon>
    </lineage>
</organism>
<gene>
    <name evidence="2" type="ORF">PMAYCL1PPCAC_14852</name>
</gene>
<feature type="non-terminal residue" evidence="2">
    <location>
        <position position="1"/>
    </location>
</feature>
<dbReference type="AlphaFoldDB" id="A0AAN5CHR8"/>
<protein>
    <submittedName>
        <fullName evidence="2">Uncharacterized protein</fullName>
    </submittedName>
</protein>
<dbReference type="Proteomes" id="UP001328107">
    <property type="component" value="Unassembled WGS sequence"/>
</dbReference>
<dbReference type="EMBL" id="BTRK01000004">
    <property type="protein sequence ID" value="GMR44657.1"/>
    <property type="molecule type" value="Genomic_DNA"/>
</dbReference>
<evidence type="ECO:0000313" key="3">
    <source>
        <dbReference type="Proteomes" id="UP001328107"/>
    </source>
</evidence>
<accession>A0AAN5CHR8</accession>
<reference evidence="3" key="1">
    <citation type="submission" date="2022-10" db="EMBL/GenBank/DDBJ databases">
        <title>Genome assembly of Pristionchus species.</title>
        <authorList>
            <person name="Yoshida K."/>
            <person name="Sommer R.J."/>
        </authorList>
    </citation>
    <scope>NUCLEOTIDE SEQUENCE [LARGE SCALE GENOMIC DNA]</scope>
    <source>
        <strain evidence="3">RS5460</strain>
    </source>
</reference>
<sequence>LIIGSIALLYIITYQLITYIELQVKINSMRRRLAYIAARKATNSQHLNEQEDDTTSQRCDIHA</sequence>
<evidence type="ECO:0000256" key="1">
    <source>
        <dbReference type="SAM" id="MobiDB-lite"/>
    </source>
</evidence>
<proteinExistence type="predicted"/>
<feature type="region of interest" description="Disordered" evidence="1">
    <location>
        <begin position="42"/>
        <end position="63"/>
    </location>
</feature>